<accession>A0AAW0NF73</accession>
<comment type="caution">
    <text evidence="1">The sequence shown here is derived from an EMBL/GenBank/DDBJ whole genome shotgun (WGS) entry which is preliminary data.</text>
</comment>
<name>A0AAW0NF73_9GOBI</name>
<proteinExistence type="predicted"/>
<protein>
    <submittedName>
        <fullName evidence="1">Uncharacterized protein</fullName>
    </submittedName>
</protein>
<keyword evidence="2" id="KW-1185">Reference proteome</keyword>
<dbReference type="EMBL" id="JBBPFD010000017">
    <property type="protein sequence ID" value="KAK7891623.1"/>
    <property type="molecule type" value="Genomic_DNA"/>
</dbReference>
<sequence>MENQWLTPVLKTMEPMKLENMVFAKPHYTPKRRDVKQGYGVRKLFSVNRSRCQEPAISLDQFSAVLMSECPSPVAFQYALPDAQPTYDVYDDINVCFNEICVTSVNPPPTLTKVAEAYTTAEELWIAYHIIPQRRHQALRKQQGNRLYQNCGNSTEMAE</sequence>
<gene>
    <name evidence="1" type="ORF">WMY93_023586</name>
</gene>
<organism evidence="1 2">
    <name type="scientific">Mugilogobius chulae</name>
    <name type="common">yellowstripe goby</name>
    <dbReference type="NCBI Taxonomy" id="88201"/>
    <lineage>
        <taxon>Eukaryota</taxon>
        <taxon>Metazoa</taxon>
        <taxon>Chordata</taxon>
        <taxon>Craniata</taxon>
        <taxon>Vertebrata</taxon>
        <taxon>Euteleostomi</taxon>
        <taxon>Actinopterygii</taxon>
        <taxon>Neopterygii</taxon>
        <taxon>Teleostei</taxon>
        <taxon>Neoteleostei</taxon>
        <taxon>Acanthomorphata</taxon>
        <taxon>Gobiaria</taxon>
        <taxon>Gobiiformes</taxon>
        <taxon>Gobioidei</taxon>
        <taxon>Gobiidae</taxon>
        <taxon>Gobionellinae</taxon>
        <taxon>Mugilogobius</taxon>
    </lineage>
</organism>
<evidence type="ECO:0000313" key="2">
    <source>
        <dbReference type="Proteomes" id="UP001460270"/>
    </source>
</evidence>
<evidence type="ECO:0000313" key="1">
    <source>
        <dbReference type="EMBL" id="KAK7891623.1"/>
    </source>
</evidence>
<reference evidence="2" key="1">
    <citation type="submission" date="2024-04" db="EMBL/GenBank/DDBJ databases">
        <title>Salinicola lusitanus LLJ914,a marine bacterium isolated from the Okinawa Trough.</title>
        <authorList>
            <person name="Li J."/>
        </authorList>
    </citation>
    <scope>NUCLEOTIDE SEQUENCE [LARGE SCALE GENOMIC DNA]</scope>
</reference>
<dbReference type="AlphaFoldDB" id="A0AAW0NF73"/>
<dbReference type="Proteomes" id="UP001460270">
    <property type="component" value="Unassembled WGS sequence"/>
</dbReference>